<evidence type="ECO:0000256" key="3">
    <source>
        <dbReference type="PROSITE-ProRule" id="PRU00169"/>
    </source>
</evidence>
<reference evidence="6 7" key="1">
    <citation type="submission" date="2019-08" db="EMBL/GenBank/DDBJ databases">
        <authorList>
            <person name="Seo Y.L."/>
        </authorList>
    </citation>
    <scope>NUCLEOTIDE SEQUENCE [LARGE SCALE GENOMIC DNA]</scope>
    <source>
        <strain evidence="6 7">MaA-C15</strain>
    </source>
</reference>
<keyword evidence="7" id="KW-1185">Reference proteome</keyword>
<keyword evidence="1 3" id="KW-0597">Phosphoprotein</keyword>
<dbReference type="Proteomes" id="UP000323258">
    <property type="component" value="Unassembled WGS sequence"/>
</dbReference>
<dbReference type="GO" id="GO:0000160">
    <property type="term" value="P:phosphorelay signal transduction system"/>
    <property type="evidence" value="ECO:0007669"/>
    <property type="project" value="InterPro"/>
</dbReference>
<dbReference type="InterPro" id="IPR016032">
    <property type="entry name" value="Sig_transdc_resp-reg_C-effctor"/>
</dbReference>
<feature type="modified residue" description="4-aspartylphosphate" evidence="3">
    <location>
        <position position="78"/>
    </location>
</feature>
<dbReference type="SMART" id="SM00421">
    <property type="entry name" value="HTH_LUXR"/>
    <property type="match status" value="1"/>
</dbReference>
<proteinExistence type="predicted"/>
<accession>A0A5D4GMZ9</accession>
<dbReference type="SMART" id="SM00448">
    <property type="entry name" value="REC"/>
    <property type="match status" value="1"/>
</dbReference>
<dbReference type="InterPro" id="IPR058245">
    <property type="entry name" value="NreC/VraR/RcsB-like_REC"/>
</dbReference>
<comment type="caution">
    <text evidence="6">The sequence shown here is derived from an EMBL/GenBank/DDBJ whole genome shotgun (WGS) entry which is preliminary data.</text>
</comment>
<name>A0A5D4GMZ9_9HYPH</name>
<evidence type="ECO:0000313" key="6">
    <source>
        <dbReference type="EMBL" id="TYR29727.1"/>
    </source>
</evidence>
<feature type="domain" description="HTH luxR-type" evidence="4">
    <location>
        <begin position="168"/>
        <end position="233"/>
    </location>
</feature>
<dbReference type="CDD" id="cd06170">
    <property type="entry name" value="LuxR_C_like"/>
    <property type="match status" value="1"/>
</dbReference>
<gene>
    <name evidence="6" type="ORF">FY036_23085</name>
</gene>
<dbReference type="Pfam" id="PF00072">
    <property type="entry name" value="Response_reg"/>
    <property type="match status" value="1"/>
</dbReference>
<dbReference type="GO" id="GO:0006355">
    <property type="term" value="P:regulation of DNA-templated transcription"/>
    <property type="evidence" value="ECO:0007669"/>
    <property type="project" value="InterPro"/>
</dbReference>
<evidence type="ECO:0000259" key="5">
    <source>
        <dbReference type="PROSITE" id="PS50110"/>
    </source>
</evidence>
<dbReference type="PROSITE" id="PS50110">
    <property type="entry name" value="RESPONSE_REGULATORY"/>
    <property type="match status" value="1"/>
</dbReference>
<evidence type="ECO:0000256" key="1">
    <source>
        <dbReference type="ARBA" id="ARBA00022553"/>
    </source>
</evidence>
<dbReference type="CDD" id="cd17535">
    <property type="entry name" value="REC_NarL-like"/>
    <property type="match status" value="1"/>
</dbReference>
<evidence type="ECO:0000313" key="7">
    <source>
        <dbReference type="Proteomes" id="UP000323258"/>
    </source>
</evidence>
<evidence type="ECO:0000259" key="4">
    <source>
        <dbReference type="PROSITE" id="PS50043"/>
    </source>
</evidence>
<dbReference type="GO" id="GO:0003677">
    <property type="term" value="F:DNA binding"/>
    <property type="evidence" value="ECO:0007669"/>
    <property type="project" value="UniProtKB-KW"/>
</dbReference>
<keyword evidence="2" id="KW-0238">DNA-binding</keyword>
<sequence>MAARRFLRWISSCERTPQVASDRQTIRLVVVDDHPIYRSGVIATLRDYDDIAVVGQGASASDAIELMRTARPDVALLDISMPGNGVAAVGAILAEKPDARVVMLTVSEDDDDVMNALKNGAAGYALKGIGGDDLIAIIRDIHAGETYVSPKLAGRLLKQGQSRAGHGPGDALDLLSPRERGVLDLLSDGLSNKEIGLRLGLQEKTVKHHMTQIMQKLRVRNRVEAAVFARLRRERLGP</sequence>
<dbReference type="PRINTS" id="PR00038">
    <property type="entry name" value="HTHLUXR"/>
</dbReference>
<dbReference type="PROSITE" id="PS50043">
    <property type="entry name" value="HTH_LUXR_2"/>
    <property type="match status" value="1"/>
</dbReference>
<dbReference type="InterPro" id="IPR000792">
    <property type="entry name" value="Tscrpt_reg_LuxR_C"/>
</dbReference>
<evidence type="ECO:0000256" key="2">
    <source>
        <dbReference type="ARBA" id="ARBA00023125"/>
    </source>
</evidence>
<dbReference type="InterPro" id="IPR011006">
    <property type="entry name" value="CheY-like_superfamily"/>
</dbReference>
<dbReference type="PANTHER" id="PTHR43214">
    <property type="entry name" value="TWO-COMPONENT RESPONSE REGULATOR"/>
    <property type="match status" value="1"/>
</dbReference>
<dbReference type="AlphaFoldDB" id="A0A5D4GMZ9"/>
<dbReference type="Pfam" id="PF00196">
    <property type="entry name" value="GerE"/>
    <property type="match status" value="1"/>
</dbReference>
<organism evidence="6 7">
    <name type="scientific">Neoaquamicrobium microcysteis</name>
    <dbReference type="NCBI Taxonomy" id="2682781"/>
    <lineage>
        <taxon>Bacteria</taxon>
        <taxon>Pseudomonadati</taxon>
        <taxon>Pseudomonadota</taxon>
        <taxon>Alphaproteobacteria</taxon>
        <taxon>Hyphomicrobiales</taxon>
        <taxon>Phyllobacteriaceae</taxon>
        <taxon>Neoaquamicrobium</taxon>
    </lineage>
</organism>
<dbReference type="EMBL" id="VSZS01000068">
    <property type="protein sequence ID" value="TYR29727.1"/>
    <property type="molecule type" value="Genomic_DNA"/>
</dbReference>
<reference evidence="6 7" key="2">
    <citation type="submission" date="2019-09" db="EMBL/GenBank/DDBJ databases">
        <title>Mesorhizobium sp. MaA-C15 isolated from Microcystis aeruginosa.</title>
        <authorList>
            <person name="Jeong S.E."/>
            <person name="Jin H.M."/>
            <person name="Jeon C.O."/>
        </authorList>
    </citation>
    <scope>NUCLEOTIDE SEQUENCE [LARGE SCALE GENOMIC DNA]</scope>
    <source>
        <strain evidence="6 7">MaA-C15</strain>
    </source>
</reference>
<protein>
    <submittedName>
        <fullName evidence="6">Response regulator transcription factor</fullName>
    </submittedName>
</protein>
<dbReference type="InterPro" id="IPR039420">
    <property type="entry name" value="WalR-like"/>
</dbReference>
<dbReference type="SUPFAM" id="SSF46894">
    <property type="entry name" value="C-terminal effector domain of the bipartite response regulators"/>
    <property type="match status" value="1"/>
</dbReference>
<dbReference type="SUPFAM" id="SSF52172">
    <property type="entry name" value="CheY-like"/>
    <property type="match status" value="1"/>
</dbReference>
<dbReference type="InterPro" id="IPR001789">
    <property type="entry name" value="Sig_transdc_resp-reg_receiver"/>
</dbReference>
<dbReference type="OrthoDB" id="9814495at2"/>
<feature type="domain" description="Response regulatory" evidence="5">
    <location>
        <begin position="27"/>
        <end position="142"/>
    </location>
</feature>
<dbReference type="Gene3D" id="3.40.50.2300">
    <property type="match status" value="1"/>
</dbReference>